<proteinExistence type="predicted"/>
<evidence type="ECO:0000313" key="2">
    <source>
        <dbReference type="Proteomes" id="UP000236724"/>
    </source>
</evidence>
<dbReference type="Gene3D" id="2.30.110.20">
    <property type="entry name" value="Hcp1-like"/>
    <property type="match status" value="1"/>
</dbReference>
<organism evidence="1 2">
    <name type="scientific">Candidatus Venteria ishoeyi</name>
    <dbReference type="NCBI Taxonomy" id="1899563"/>
    <lineage>
        <taxon>Bacteria</taxon>
        <taxon>Pseudomonadati</taxon>
        <taxon>Pseudomonadota</taxon>
        <taxon>Gammaproteobacteria</taxon>
        <taxon>Thiotrichales</taxon>
        <taxon>Thiotrichaceae</taxon>
        <taxon>Venteria</taxon>
    </lineage>
</organism>
<dbReference type="InterPro" id="IPR008514">
    <property type="entry name" value="T6SS_Hcp"/>
</dbReference>
<keyword evidence="2" id="KW-1185">Reference proteome</keyword>
<sequence length="276" mass="31492">MSGASNGFLRIKGQSGKFTGGSSAFGHEGTIEVFRWHQAFTYGKQSFDEEVSRFQLQNELDQGIELKEISRLRRNMPDFKTLNRYAKGGDLAESRDEHFIRLRTELEKWRKNFESELGNLDQGWKTSNKTLDTSMVKFKNFLESYSQRFSGSKHSEMIFEKYTDKASYKLLTACCTAEKLTECHFTLYRSADIPAAGSKINLAKSAKEFVEITLEDAIITRFEIKHSGEDLPKEIVAINYDKAKFKFVEGDPSTGQRGRNKVISWDWTTGKAVPQG</sequence>
<dbReference type="RefSeq" id="WP_103920670.1">
    <property type="nucleotide sequence ID" value="NZ_FMSV02000512.1"/>
</dbReference>
<dbReference type="InterPro" id="IPR036624">
    <property type="entry name" value="Hcp1-lik_sf"/>
</dbReference>
<dbReference type="OrthoDB" id="5066999at2"/>
<reference evidence="1 2" key="1">
    <citation type="submission" date="2016-10" db="EMBL/GenBank/DDBJ databases">
        <authorList>
            <person name="de Groot N.N."/>
        </authorList>
    </citation>
    <scope>NUCLEOTIDE SEQUENCE [LARGE SCALE GENOMIC DNA]</scope>
    <source>
        <strain evidence="1">MBHS1</strain>
    </source>
</reference>
<dbReference type="AlphaFoldDB" id="A0A1H6FA33"/>
<dbReference type="Proteomes" id="UP000236724">
    <property type="component" value="Unassembled WGS sequence"/>
</dbReference>
<name>A0A1H6FA33_9GAMM</name>
<protein>
    <submittedName>
        <fullName evidence="1">Uncharacterized protein</fullName>
    </submittedName>
</protein>
<dbReference type="Pfam" id="PF05638">
    <property type="entry name" value="T6SS_HCP"/>
    <property type="match status" value="1"/>
</dbReference>
<dbReference type="SUPFAM" id="SSF141452">
    <property type="entry name" value="Hcp1-like"/>
    <property type="match status" value="1"/>
</dbReference>
<gene>
    <name evidence="1" type="ORF">MBHS_02814</name>
</gene>
<dbReference type="EMBL" id="FMSV02000512">
    <property type="protein sequence ID" value="SEH06948.1"/>
    <property type="molecule type" value="Genomic_DNA"/>
</dbReference>
<accession>A0A1H6FA33</accession>
<evidence type="ECO:0000313" key="1">
    <source>
        <dbReference type="EMBL" id="SEH06948.1"/>
    </source>
</evidence>